<feature type="region of interest" description="Disordered" evidence="2">
    <location>
        <begin position="562"/>
        <end position="584"/>
    </location>
</feature>
<dbReference type="Proteomes" id="UP000266234">
    <property type="component" value="Unassembled WGS sequence"/>
</dbReference>
<feature type="region of interest" description="Disordered" evidence="2">
    <location>
        <begin position="1"/>
        <end position="115"/>
    </location>
</feature>
<feature type="compositionally biased region" description="Low complexity" evidence="2">
    <location>
        <begin position="893"/>
        <end position="903"/>
    </location>
</feature>
<sequence>MPRAPGSSKRQQGAASHRDNRHENGLVGPAKRSNDKKGSGQLDNSARRPDQGASGTPGQSTPVNGHANSQYKQCIYDAPNDSRNDDHRRSSLDAVSEMSSDSSNTNGTSGVDSGHRQIDVNAMKNADVHRDSGPFDLATTVLKSLPMQDTLAILIILMHVPSLSLTVIYTIFTFLTFVPPVTTSSGMNINLAEIFDGNSTMPSLVTVLCVDFFFLLIWLFLWGPIQDAILDFAKPVIAITLGGGTSARDGTSRGLTTCFTWVIGHHLLRGTKAHWGRVARHIPEHWRLPNVFNNSLESTSTTYDKMSAYGWVRSVLAIHILTQGIVRYIREWYLRREKANATVGVSDPEAGKPPSVAGDTTNEGGFSTPDTEAGLSSTSTAPTSKKRRKQSTQVRLQQPLWAALASTKIVVVKEYELSHAASESAGTNATDIHNLGNAPFNNQPNQIWISYIGSDEVCFNTSYFPEIDDDETRSVESSGEDSRPANIDTSKPFYVKVNNAVWQPTRMFPIEESPDESHAGVRWTGDIYGLRPASKYVCEFVDSQTDEVLFSTSIRTIQATQREADGVPPPVTNAQRSLHPDSPATTLRTSIAAVEAKLSEEKSRLKTLRKEYKNRANALRKDNELTDNQLASAGNHDEKYRQKIRQQETQKAQAERETQQLTEQLKNFDTAPELAERKKKVEKQYSSEKKVFEAAQKAFKEYKAGLEKEIKAKEVEKSNLNTRRNKVATRIAKVENELANINDANNRGLDEAERRNQERSHWQGHVAGIEANYNERLAHVRANNAGKSEEIRHLQIQLMSMHEFLTSGNAMSYDMMPPLDAGHPHLGPPFQPATSSTWNPDPTAPPHYPTGLWSASDNMLPSASAPTLPSLSPWQPPPTAPPFEPRMNRSRGRSSSMLSNISGFTQSSGEEYASPSMDPHRVKHIWASRTRASGGGSSGSGSNGDPTSPR</sequence>
<feature type="compositionally biased region" description="Polar residues" evidence="2">
    <location>
        <begin position="53"/>
        <end position="72"/>
    </location>
</feature>
<dbReference type="OrthoDB" id="4158994at2759"/>
<name>A0A395T147_9HYPO</name>
<evidence type="ECO:0000256" key="2">
    <source>
        <dbReference type="SAM" id="MobiDB-lite"/>
    </source>
</evidence>
<evidence type="ECO:0000313" key="5">
    <source>
        <dbReference type="Proteomes" id="UP000266234"/>
    </source>
</evidence>
<gene>
    <name evidence="4" type="ORF">FLONG3_3385</name>
</gene>
<keyword evidence="1" id="KW-0175">Coiled coil</keyword>
<protein>
    <submittedName>
        <fullName evidence="4">Ubiquitination network signaling acrb</fullName>
    </submittedName>
</protein>
<feature type="transmembrane region" description="Helical" evidence="3">
    <location>
        <begin position="201"/>
        <end position="222"/>
    </location>
</feature>
<keyword evidence="3" id="KW-0472">Membrane</keyword>
<dbReference type="EMBL" id="PXOG01000066">
    <property type="protein sequence ID" value="RGP78473.1"/>
    <property type="molecule type" value="Genomic_DNA"/>
</dbReference>
<feature type="compositionally biased region" description="Low complexity" evidence="2">
    <location>
        <begin position="860"/>
        <end position="873"/>
    </location>
</feature>
<feature type="transmembrane region" description="Helical" evidence="3">
    <location>
        <begin position="151"/>
        <end position="181"/>
    </location>
</feature>
<feature type="compositionally biased region" description="Gly residues" evidence="2">
    <location>
        <begin position="933"/>
        <end position="942"/>
    </location>
</feature>
<organism evidence="4 5">
    <name type="scientific">Fusarium longipes</name>
    <dbReference type="NCBI Taxonomy" id="694270"/>
    <lineage>
        <taxon>Eukaryota</taxon>
        <taxon>Fungi</taxon>
        <taxon>Dikarya</taxon>
        <taxon>Ascomycota</taxon>
        <taxon>Pezizomycotina</taxon>
        <taxon>Sordariomycetes</taxon>
        <taxon>Hypocreomycetidae</taxon>
        <taxon>Hypocreales</taxon>
        <taxon>Nectriaceae</taxon>
        <taxon>Fusarium</taxon>
    </lineage>
</organism>
<feature type="region of interest" description="Disordered" evidence="2">
    <location>
        <begin position="469"/>
        <end position="489"/>
    </location>
</feature>
<keyword evidence="3" id="KW-1133">Transmembrane helix</keyword>
<comment type="caution">
    <text evidence="4">The sequence shown here is derived from an EMBL/GenBank/DDBJ whole genome shotgun (WGS) entry which is preliminary data.</text>
</comment>
<feature type="compositionally biased region" description="Basic and acidic residues" evidence="2">
    <location>
        <begin position="635"/>
        <end position="657"/>
    </location>
</feature>
<keyword evidence="3" id="KW-0812">Transmembrane</keyword>
<evidence type="ECO:0000256" key="1">
    <source>
        <dbReference type="SAM" id="Coils"/>
    </source>
</evidence>
<feature type="region of interest" description="Disordered" evidence="2">
    <location>
        <begin position="831"/>
        <end position="950"/>
    </location>
</feature>
<feature type="compositionally biased region" description="Basic and acidic residues" evidence="2">
    <location>
        <begin position="80"/>
        <end position="91"/>
    </location>
</feature>
<evidence type="ECO:0000256" key="3">
    <source>
        <dbReference type="SAM" id="Phobius"/>
    </source>
</evidence>
<evidence type="ECO:0000313" key="4">
    <source>
        <dbReference type="EMBL" id="RGP78473.1"/>
    </source>
</evidence>
<proteinExistence type="predicted"/>
<feature type="compositionally biased region" description="Low complexity" evidence="2">
    <location>
        <begin position="99"/>
        <end position="110"/>
    </location>
</feature>
<feature type="region of interest" description="Disordered" evidence="2">
    <location>
        <begin position="344"/>
        <end position="392"/>
    </location>
</feature>
<feature type="coiled-coil region" evidence="1">
    <location>
        <begin position="703"/>
        <end position="751"/>
    </location>
</feature>
<reference evidence="4 5" key="1">
    <citation type="journal article" date="2018" name="PLoS Pathog.">
        <title>Evolution of structural diversity of trichothecenes, a family of toxins produced by plant pathogenic and entomopathogenic fungi.</title>
        <authorList>
            <person name="Proctor R.H."/>
            <person name="McCormick S.P."/>
            <person name="Kim H.S."/>
            <person name="Cardoza R.E."/>
            <person name="Stanley A.M."/>
            <person name="Lindo L."/>
            <person name="Kelly A."/>
            <person name="Brown D.W."/>
            <person name="Lee T."/>
            <person name="Vaughan M.M."/>
            <person name="Alexander N.J."/>
            <person name="Busman M."/>
            <person name="Gutierrez S."/>
        </authorList>
    </citation>
    <scope>NUCLEOTIDE SEQUENCE [LARGE SCALE GENOMIC DNA]</scope>
    <source>
        <strain evidence="4 5">NRRL 20695</strain>
    </source>
</reference>
<dbReference type="AlphaFoldDB" id="A0A395T147"/>
<feature type="region of interest" description="Disordered" evidence="2">
    <location>
        <begin position="619"/>
        <end position="657"/>
    </location>
</feature>
<dbReference type="STRING" id="694270.A0A395T147"/>
<feature type="compositionally biased region" description="Pro residues" evidence="2">
    <location>
        <begin position="874"/>
        <end position="884"/>
    </location>
</feature>
<feature type="compositionally biased region" description="Polar residues" evidence="2">
    <location>
        <begin position="358"/>
        <end position="383"/>
    </location>
</feature>
<accession>A0A395T147</accession>
<keyword evidence="5" id="KW-1185">Reference proteome</keyword>